<evidence type="ECO:0000256" key="3">
    <source>
        <dbReference type="ARBA" id="ARBA00022837"/>
    </source>
</evidence>
<protein>
    <recommendedName>
        <fullName evidence="6">EF-hand domain-containing protein</fullName>
    </recommendedName>
</protein>
<feature type="domain" description="EF-hand" evidence="6">
    <location>
        <begin position="115"/>
        <end position="150"/>
    </location>
</feature>
<keyword evidence="2" id="KW-0677">Repeat</keyword>
<evidence type="ECO:0000259" key="6">
    <source>
        <dbReference type="PROSITE" id="PS50222"/>
    </source>
</evidence>
<feature type="region of interest" description="Disordered" evidence="4">
    <location>
        <begin position="173"/>
        <end position="205"/>
    </location>
</feature>
<proteinExistence type="predicted"/>
<dbReference type="PROSITE" id="PS50222">
    <property type="entry name" value="EF_HAND_2"/>
    <property type="match status" value="2"/>
</dbReference>
<gene>
    <name evidence="7" type="ORF">PGLA2088_LOCUS49143</name>
</gene>
<feature type="non-terminal residue" evidence="7">
    <location>
        <position position="1"/>
    </location>
</feature>
<feature type="chain" id="PRO_5032539762" description="EF-hand domain-containing protein" evidence="5">
    <location>
        <begin position="24"/>
        <end position="205"/>
    </location>
</feature>
<dbReference type="InterPro" id="IPR011992">
    <property type="entry name" value="EF-hand-dom_pair"/>
</dbReference>
<name>A0A813LUB2_POLGL</name>
<dbReference type="EMBL" id="CAJNNW010036926">
    <property type="protein sequence ID" value="CAE8738324.1"/>
    <property type="molecule type" value="Genomic_DNA"/>
</dbReference>
<dbReference type="PANTHER" id="PTHR10827">
    <property type="entry name" value="RETICULOCALBIN"/>
    <property type="match status" value="1"/>
</dbReference>
<dbReference type="AlphaFoldDB" id="A0A813LUB2"/>
<accession>A0A813LUB2</accession>
<organism evidence="7 8">
    <name type="scientific">Polarella glacialis</name>
    <name type="common">Dinoflagellate</name>
    <dbReference type="NCBI Taxonomy" id="89957"/>
    <lineage>
        <taxon>Eukaryota</taxon>
        <taxon>Sar</taxon>
        <taxon>Alveolata</taxon>
        <taxon>Dinophyceae</taxon>
        <taxon>Suessiales</taxon>
        <taxon>Suessiaceae</taxon>
        <taxon>Polarella</taxon>
    </lineage>
</organism>
<dbReference type="SUPFAM" id="SSF47473">
    <property type="entry name" value="EF-hand"/>
    <property type="match status" value="1"/>
</dbReference>
<keyword evidence="3" id="KW-0106">Calcium</keyword>
<reference evidence="7" key="1">
    <citation type="submission" date="2021-02" db="EMBL/GenBank/DDBJ databases">
        <authorList>
            <person name="Dougan E. K."/>
            <person name="Rhodes N."/>
            <person name="Thang M."/>
            <person name="Chan C."/>
        </authorList>
    </citation>
    <scope>NUCLEOTIDE SEQUENCE</scope>
</reference>
<dbReference type="PANTHER" id="PTHR10827:SF98">
    <property type="entry name" value="45 KDA CALCIUM-BINDING PROTEIN"/>
    <property type="match status" value="1"/>
</dbReference>
<comment type="caution">
    <text evidence="7">The sequence shown here is derived from an EMBL/GenBank/DDBJ whole genome shotgun (WGS) entry which is preliminary data.</text>
</comment>
<dbReference type="Gene3D" id="1.10.238.10">
    <property type="entry name" value="EF-hand"/>
    <property type="match status" value="2"/>
</dbReference>
<evidence type="ECO:0000313" key="8">
    <source>
        <dbReference type="Proteomes" id="UP000626109"/>
    </source>
</evidence>
<keyword evidence="5" id="KW-0732">Signal</keyword>
<dbReference type="PROSITE" id="PS00018">
    <property type="entry name" value="EF_HAND_1"/>
    <property type="match status" value="4"/>
</dbReference>
<evidence type="ECO:0000256" key="5">
    <source>
        <dbReference type="SAM" id="SignalP"/>
    </source>
</evidence>
<evidence type="ECO:0000313" key="7">
    <source>
        <dbReference type="EMBL" id="CAE8738324.1"/>
    </source>
</evidence>
<feature type="signal peptide" evidence="5">
    <location>
        <begin position="1"/>
        <end position="23"/>
    </location>
</feature>
<dbReference type="GO" id="GO:0005783">
    <property type="term" value="C:endoplasmic reticulum"/>
    <property type="evidence" value="ECO:0007669"/>
    <property type="project" value="TreeGrafter"/>
</dbReference>
<evidence type="ECO:0000256" key="4">
    <source>
        <dbReference type="SAM" id="MobiDB-lite"/>
    </source>
</evidence>
<evidence type="ECO:0000256" key="2">
    <source>
        <dbReference type="ARBA" id="ARBA00022737"/>
    </source>
</evidence>
<dbReference type="GO" id="GO:0005509">
    <property type="term" value="F:calcium ion binding"/>
    <property type="evidence" value="ECO:0007669"/>
    <property type="project" value="InterPro"/>
</dbReference>
<dbReference type="Pfam" id="PF13202">
    <property type="entry name" value="EF-hand_5"/>
    <property type="match status" value="3"/>
</dbReference>
<feature type="domain" description="EF-hand" evidence="6">
    <location>
        <begin position="189"/>
        <end position="205"/>
    </location>
</feature>
<keyword evidence="1" id="KW-0479">Metal-binding</keyword>
<dbReference type="InterPro" id="IPR018247">
    <property type="entry name" value="EF_Hand_1_Ca_BS"/>
</dbReference>
<evidence type="ECO:0000256" key="1">
    <source>
        <dbReference type="ARBA" id="ARBA00022723"/>
    </source>
</evidence>
<dbReference type="InterPro" id="IPR002048">
    <property type="entry name" value="EF_hand_dom"/>
</dbReference>
<sequence>MVALCCKVMPFLVIVAVLALARASDQQDDGIPEPESDDVLPTQQQISQMHGLIDSNKDGKINFVEIMNFSDAMVLTTTRHHCLEILEDLKSKSVTLEQLKTDRLSQRLSSDGHALPMEEVQYRFLLADSNNDGKLDLEEMAPLFFPDLNPVMLNRVAQVLLISRDQNADGKLSANEFLSGDDNADEDDFARLDQDGSGTLDVREL</sequence>
<dbReference type="Proteomes" id="UP000626109">
    <property type="component" value="Unassembled WGS sequence"/>
</dbReference>